<evidence type="ECO:0000313" key="9">
    <source>
        <dbReference type="Proteomes" id="UP000319731"/>
    </source>
</evidence>
<comment type="subcellular location">
    <subcellularLocation>
        <location evidence="6">Nucleus</location>
    </subcellularLocation>
</comment>
<dbReference type="InterPro" id="IPR013961">
    <property type="entry name" value="RAI1"/>
</dbReference>
<evidence type="ECO:0000256" key="4">
    <source>
        <dbReference type="ARBA" id="ARBA00044692"/>
    </source>
</evidence>
<gene>
    <name evidence="8" type="ORF">SmJEL517_g04849</name>
</gene>
<keyword evidence="6" id="KW-0378">Hydrolase</keyword>
<proteinExistence type="inferred from homology"/>
<comment type="cofactor">
    <cofactor evidence="1 6">
        <name>a divalent metal cation</name>
        <dbReference type="ChEBI" id="CHEBI:60240"/>
    </cofactor>
</comment>
<dbReference type="GO" id="GO:0000956">
    <property type="term" value="P:nuclear-transcribed mRNA catabolic process"/>
    <property type="evidence" value="ECO:0007669"/>
    <property type="project" value="TreeGrafter"/>
</dbReference>
<name>A0A507BYK0_9FUNG</name>
<feature type="domain" description="RAI1-like" evidence="7">
    <location>
        <begin position="51"/>
        <end position="366"/>
    </location>
</feature>
<reference evidence="8 9" key="1">
    <citation type="journal article" date="2019" name="Sci. Rep.">
        <title>Comparative genomics of chytrid fungi reveal insights into the obligate biotrophic and pathogenic lifestyle of Synchytrium endobioticum.</title>
        <authorList>
            <person name="van de Vossenberg B.T.L.H."/>
            <person name="Warris S."/>
            <person name="Nguyen H.D.T."/>
            <person name="van Gent-Pelzer M.P.E."/>
            <person name="Joly D.L."/>
            <person name="van de Geest H.C."/>
            <person name="Bonants P.J.M."/>
            <person name="Smith D.S."/>
            <person name="Levesque C.A."/>
            <person name="van der Lee T.A.J."/>
        </authorList>
    </citation>
    <scope>NUCLEOTIDE SEQUENCE [LARGE SCALE GENOMIC DNA]</scope>
    <source>
        <strain evidence="8 9">JEL517</strain>
    </source>
</reference>
<comment type="catalytic activity">
    <reaction evidence="4">
        <text>a 5'-end triphospho-ribonucleoside in mRNA + H2O = a 5'-end phospho-ribonucleoside in mRNA + diphosphate + H(+)</text>
        <dbReference type="Rhea" id="RHEA:78683"/>
        <dbReference type="Rhea" id="RHEA-COMP:15692"/>
        <dbReference type="Rhea" id="RHEA-COMP:17164"/>
        <dbReference type="ChEBI" id="CHEBI:15377"/>
        <dbReference type="ChEBI" id="CHEBI:15378"/>
        <dbReference type="ChEBI" id="CHEBI:33019"/>
        <dbReference type="ChEBI" id="CHEBI:138282"/>
        <dbReference type="ChEBI" id="CHEBI:167618"/>
    </reaction>
    <physiologicalReaction direction="left-to-right" evidence="4">
        <dbReference type="Rhea" id="RHEA:78684"/>
    </physiologicalReaction>
</comment>
<dbReference type="GO" id="GO:0003723">
    <property type="term" value="F:RNA binding"/>
    <property type="evidence" value="ECO:0007669"/>
    <property type="project" value="UniProtKB-KW"/>
</dbReference>
<dbReference type="GO" id="GO:0005634">
    <property type="term" value="C:nucleus"/>
    <property type="evidence" value="ECO:0007669"/>
    <property type="project" value="UniProtKB-SubCell"/>
</dbReference>
<dbReference type="GO" id="GO:0004518">
    <property type="term" value="F:nuclease activity"/>
    <property type="evidence" value="ECO:0007669"/>
    <property type="project" value="UniProtKB-KW"/>
</dbReference>
<dbReference type="GO" id="GO:0000166">
    <property type="term" value="F:nucleotide binding"/>
    <property type="evidence" value="ECO:0007669"/>
    <property type="project" value="UniProtKB-KW"/>
</dbReference>
<keyword evidence="6" id="KW-0547">Nucleotide-binding</keyword>
<sequence>MKRAASPMLASSEPSSKRRTVLTELPAPGATNAIATLPTNKFQYQRQVVYQQPTEVACFTYDGERQVHVNSSEGLKPFIPLDLKQKTYDLSIGFPDGLVQQAVVAEHLDAFVQTCNPSKLPNPPAICTWRGIMTKLCATPYSTDKYTFVATRWKGTVYISELITASSKGGNTDRDKRFMYFGYKFEQYATSTDWNSIINTNEQYCSIFKTKLGETSLLLGGEVDCMMSPEKPTQSPQTVYAELKTSRIITDFRGKTSFHRHKLMKIWLQSFLAGVPVVLCAFRDDNGLVKSVETYETKNIPRMARSVLQAESWDANVCLAFGDAILNLLKKSITKEGEVFGVGYDGGKEVKIWPLSVEYQFLPESFLQKE</sequence>
<dbReference type="RefSeq" id="XP_031023250.1">
    <property type="nucleotide sequence ID" value="XM_031170777.1"/>
</dbReference>
<dbReference type="Proteomes" id="UP000319731">
    <property type="component" value="Unassembled WGS sequence"/>
</dbReference>
<dbReference type="STRING" id="1806994.A0A507BYK0"/>
<evidence type="ECO:0000256" key="1">
    <source>
        <dbReference type="ARBA" id="ARBA00001968"/>
    </source>
</evidence>
<dbReference type="GO" id="GO:0034353">
    <property type="term" value="F:mRNA 5'-diphosphatase activity"/>
    <property type="evidence" value="ECO:0007669"/>
    <property type="project" value="TreeGrafter"/>
</dbReference>
<evidence type="ECO:0000256" key="3">
    <source>
        <dbReference type="ARBA" id="ARBA00044676"/>
    </source>
</evidence>
<evidence type="ECO:0000256" key="2">
    <source>
        <dbReference type="ARBA" id="ARBA00006562"/>
    </source>
</evidence>
<dbReference type="PANTHER" id="PTHR12395:SF9">
    <property type="entry name" value="DECAPPING AND EXORIBONUCLEASE PROTEIN"/>
    <property type="match status" value="1"/>
</dbReference>
<dbReference type="GO" id="GO:0046872">
    <property type="term" value="F:metal ion binding"/>
    <property type="evidence" value="ECO:0007669"/>
    <property type="project" value="UniProtKB-KW"/>
</dbReference>
<comment type="caution">
    <text evidence="8">The sequence shown here is derived from an EMBL/GenBank/DDBJ whole genome shotgun (WGS) entry which is preliminary data.</text>
</comment>
<comment type="function">
    <text evidence="6">Decapping enzyme for NAD-capped RNAs: specifically hydrolyzes the nicotinamide adenine dinucleotide (NAD) cap from a subset of RNAs by removing the entire NAD moiety from the 5'-end of an NAD-capped RNA.</text>
</comment>
<keyword evidence="9" id="KW-1185">Reference proteome</keyword>
<keyword evidence="6" id="KW-0539">Nucleus</keyword>
<organism evidence="8 9">
    <name type="scientific">Synchytrium microbalum</name>
    <dbReference type="NCBI Taxonomy" id="1806994"/>
    <lineage>
        <taxon>Eukaryota</taxon>
        <taxon>Fungi</taxon>
        <taxon>Fungi incertae sedis</taxon>
        <taxon>Chytridiomycota</taxon>
        <taxon>Chytridiomycota incertae sedis</taxon>
        <taxon>Chytridiomycetes</taxon>
        <taxon>Synchytriales</taxon>
        <taxon>Synchytriaceae</taxon>
        <taxon>Synchytrium</taxon>
    </lineage>
</organism>
<dbReference type="EMBL" id="QEAO01000037">
    <property type="protein sequence ID" value="TPX31939.1"/>
    <property type="molecule type" value="Genomic_DNA"/>
</dbReference>
<comment type="similarity">
    <text evidence="2 6">Belongs to the DXO/Dom3Z family.</text>
</comment>
<dbReference type="Pfam" id="PF08652">
    <property type="entry name" value="RAI1"/>
    <property type="match status" value="1"/>
</dbReference>
<evidence type="ECO:0000313" key="8">
    <source>
        <dbReference type="EMBL" id="TPX31939.1"/>
    </source>
</evidence>
<dbReference type="GO" id="GO:0110155">
    <property type="term" value="P:NAD-cap decapping"/>
    <property type="evidence" value="ECO:0007669"/>
    <property type="project" value="TreeGrafter"/>
</dbReference>
<dbReference type="PANTHER" id="PTHR12395">
    <property type="entry name" value="DOM-3 RELATED"/>
    <property type="match status" value="1"/>
</dbReference>
<comment type="catalytic activity">
    <reaction evidence="5">
        <text>a 5'-end NAD(+)-phospho-ribonucleoside in mRNA + H2O = a 5'-end phospho-ribonucleoside in mRNA + NAD(+) + H(+)</text>
        <dbReference type="Rhea" id="RHEA:60880"/>
        <dbReference type="Rhea" id="RHEA-COMP:15692"/>
        <dbReference type="Rhea" id="RHEA-COMP:15698"/>
        <dbReference type="ChEBI" id="CHEBI:15377"/>
        <dbReference type="ChEBI" id="CHEBI:15378"/>
        <dbReference type="ChEBI" id="CHEBI:57540"/>
        <dbReference type="ChEBI" id="CHEBI:138282"/>
        <dbReference type="ChEBI" id="CHEBI:144029"/>
    </reaction>
    <physiologicalReaction direction="left-to-right" evidence="5">
        <dbReference type="Rhea" id="RHEA:60881"/>
    </physiologicalReaction>
</comment>
<dbReference type="GeneID" id="42006074"/>
<dbReference type="AlphaFoldDB" id="A0A507BYK0"/>
<dbReference type="EC" id="3.6.1.-" evidence="6"/>
<evidence type="ECO:0000256" key="5">
    <source>
        <dbReference type="ARBA" id="ARBA00048124"/>
    </source>
</evidence>
<dbReference type="GO" id="GO:0005829">
    <property type="term" value="C:cytosol"/>
    <property type="evidence" value="ECO:0007669"/>
    <property type="project" value="TreeGrafter"/>
</dbReference>
<keyword evidence="6" id="KW-0540">Nuclease</keyword>
<accession>A0A507BYK0</accession>
<dbReference type="OrthoDB" id="5853397at2759"/>
<keyword evidence="6" id="KW-0479">Metal-binding</keyword>
<evidence type="ECO:0000259" key="7">
    <source>
        <dbReference type="Pfam" id="PF08652"/>
    </source>
</evidence>
<evidence type="ECO:0000256" key="6">
    <source>
        <dbReference type="RuleBase" id="RU367113"/>
    </source>
</evidence>
<protein>
    <recommendedName>
        <fullName evidence="6">Decapping nuclease</fullName>
        <ecNumber evidence="6">3.6.1.-</ecNumber>
    </recommendedName>
</protein>
<dbReference type="InterPro" id="IPR039039">
    <property type="entry name" value="RAI1-like_fam"/>
</dbReference>
<comment type="catalytic activity">
    <reaction evidence="3">
        <text>a 5'-end (N(7)-methyl 5'-triphosphoguanosine)-ribonucleoside-ribonucleotide in mRNA + H2O = a (N(7)-methyl 5'-triphosphoguanosine)-nucleoside + a 5'-end phospho-ribonucleoside in mRNA + H(+)</text>
        <dbReference type="Rhea" id="RHEA:66928"/>
        <dbReference type="Rhea" id="RHEA-COMP:15692"/>
        <dbReference type="Rhea" id="RHEA-COMP:17313"/>
        <dbReference type="ChEBI" id="CHEBI:15377"/>
        <dbReference type="ChEBI" id="CHEBI:15378"/>
        <dbReference type="ChEBI" id="CHEBI:138282"/>
        <dbReference type="ChEBI" id="CHEBI:172876"/>
        <dbReference type="ChEBI" id="CHEBI:172877"/>
    </reaction>
    <physiologicalReaction direction="left-to-right" evidence="3">
        <dbReference type="Rhea" id="RHEA:66929"/>
    </physiologicalReaction>
</comment>
<keyword evidence="6" id="KW-0694">RNA-binding</keyword>